<evidence type="ECO:0000256" key="1">
    <source>
        <dbReference type="ARBA" id="ARBA00022701"/>
    </source>
</evidence>
<evidence type="ECO:0000256" key="7">
    <source>
        <dbReference type="SAM" id="Coils"/>
    </source>
</evidence>
<dbReference type="InterPro" id="IPR013024">
    <property type="entry name" value="GGCT-like"/>
</dbReference>
<dbReference type="GO" id="GO:0008017">
    <property type="term" value="F:microtubule binding"/>
    <property type="evidence" value="ECO:0007669"/>
    <property type="project" value="InterPro"/>
</dbReference>
<dbReference type="Gene3D" id="3.40.850.10">
    <property type="entry name" value="Kinesin motor domain"/>
    <property type="match status" value="1"/>
</dbReference>
<evidence type="ECO:0000313" key="11">
    <source>
        <dbReference type="EMBL" id="KAK9845464.1"/>
    </source>
</evidence>
<keyword evidence="12" id="KW-1185">Reference proteome</keyword>
<keyword evidence="9" id="KW-1133">Transmembrane helix</keyword>
<keyword evidence="4 7" id="KW-0175">Coiled coil</keyword>
<dbReference type="CDD" id="cd00106">
    <property type="entry name" value="KISc"/>
    <property type="match status" value="1"/>
</dbReference>
<comment type="caution">
    <text evidence="11">The sequence shown here is derived from an EMBL/GenBank/DDBJ whole genome shotgun (WGS) entry which is preliminary data.</text>
</comment>
<feature type="region of interest" description="Disordered" evidence="8">
    <location>
        <begin position="1134"/>
        <end position="1200"/>
    </location>
</feature>
<evidence type="ECO:0000256" key="3">
    <source>
        <dbReference type="ARBA" id="ARBA00022840"/>
    </source>
</evidence>
<gene>
    <name evidence="11" type="ORF">WJX81_007142</name>
</gene>
<dbReference type="SUPFAM" id="SSF52540">
    <property type="entry name" value="P-loop containing nucleoside triphosphate hydrolases"/>
    <property type="match status" value="1"/>
</dbReference>
<dbReference type="Pfam" id="PF13772">
    <property type="entry name" value="AIG2_2"/>
    <property type="match status" value="1"/>
</dbReference>
<organism evidence="11 12">
    <name type="scientific">Elliptochloris bilobata</name>
    <dbReference type="NCBI Taxonomy" id="381761"/>
    <lineage>
        <taxon>Eukaryota</taxon>
        <taxon>Viridiplantae</taxon>
        <taxon>Chlorophyta</taxon>
        <taxon>core chlorophytes</taxon>
        <taxon>Trebouxiophyceae</taxon>
        <taxon>Trebouxiophyceae incertae sedis</taxon>
        <taxon>Elliptochloris clade</taxon>
        <taxon>Elliptochloris</taxon>
    </lineage>
</organism>
<protein>
    <recommendedName>
        <fullName evidence="10">Kinesin motor domain-containing protein</fullName>
    </recommendedName>
</protein>
<feature type="compositionally biased region" description="Polar residues" evidence="8">
    <location>
        <begin position="1151"/>
        <end position="1160"/>
    </location>
</feature>
<evidence type="ECO:0000256" key="2">
    <source>
        <dbReference type="ARBA" id="ARBA00022741"/>
    </source>
</evidence>
<feature type="transmembrane region" description="Helical" evidence="9">
    <location>
        <begin position="1385"/>
        <end position="1403"/>
    </location>
</feature>
<evidence type="ECO:0000256" key="5">
    <source>
        <dbReference type="ARBA" id="ARBA00023175"/>
    </source>
</evidence>
<dbReference type="InterPro" id="IPR001752">
    <property type="entry name" value="Kinesin_motor_dom"/>
</dbReference>
<dbReference type="GO" id="GO:0005874">
    <property type="term" value="C:microtubule"/>
    <property type="evidence" value="ECO:0007669"/>
    <property type="project" value="UniProtKB-KW"/>
</dbReference>
<reference evidence="11 12" key="1">
    <citation type="journal article" date="2024" name="Nat. Commun.">
        <title>Phylogenomics reveals the evolutionary origins of lichenization in chlorophyte algae.</title>
        <authorList>
            <person name="Puginier C."/>
            <person name="Libourel C."/>
            <person name="Otte J."/>
            <person name="Skaloud P."/>
            <person name="Haon M."/>
            <person name="Grisel S."/>
            <person name="Petersen M."/>
            <person name="Berrin J.G."/>
            <person name="Delaux P.M."/>
            <person name="Dal Grande F."/>
            <person name="Keller J."/>
        </authorList>
    </citation>
    <scope>NUCLEOTIDE SEQUENCE [LARGE SCALE GENOMIC DNA]</scope>
    <source>
        <strain evidence="11 12">SAG 245.80</strain>
    </source>
</reference>
<dbReference type="GO" id="GO:0007018">
    <property type="term" value="P:microtubule-based movement"/>
    <property type="evidence" value="ECO:0007669"/>
    <property type="project" value="InterPro"/>
</dbReference>
<name>A0AAW1SHM8_9CHLO</name>
<evidence type="ECO:0000256" key="4">
    <source>
        <dbReference type="ARBA" id="ARBA00023054"/>
    </source>
</evidence>
<dbReference type="Pfam" id="PF00225">
    <property type="entry name" value="Kinesin"/>
    <property type="match status" value="1"/>
</dbReference>
<evidence type="ECO:0000256" key="6">
    <source>
        <dbReference type="PROSITE-ProRule" id="PRU00283"/>
    </source>
</evidence>
<feature type="compositionally biased region" description="Basic and acidic residues" evidence="8">
    <location>
        <begin position="194"/>
        <end position="208"/>
    </location>
</feature>
<dbReference type="PROSITE" id="PS00411">
    <property type="entry name" value="KINESIN_MOTOR_1"/>
    <property type="match status" value="1"/>
</dbReference>
<dbReference type="CDD" id="cd06661">
    <property type="entry name" value="GGCT_like"/>
    <property type="match status" value="1"/>
</dbReference>
<keyword evidence="9" id="KW-0472">Membrane</keyword>
<feature type="region of interest" description="Disordered" evidence="8">
    <location>
        <begin position="194"/>
        <end position="215"/>
    </location>
</feature>
<evidence type="ECO:0000256" key="9">
    <source>
        <dbReference type="SAM" id="Phobius"/>
    </source>
</evidence>
<keyword evidence="5 6" id="KW-0505">Motor protein</keyword>
<dbReference type="PROSITE" id="PS50067">
    <property type="entry name" value="KINESIN_MOTOR_2"/>
    <property type="match status" value="1"/>
</dbReference>
<accession>A0AAW1SHM8</accession>
<keyword evidence="9" id="KW-0812">Transmembrane</keyword>
<evidence type="ECO:0000259" key="10">
    <source>
        <dbReference type="PROSITE" id="PS50067"/>
    </source>
</evidence>
<dbReference type="Proteomes" id="UP001445335">
    <property type="component" value="Unassembled WGS sequence"/>
</dbReference>
<keyword evidence="3 6" id="KW-0067">ATP-binding</keyword>
<feature type="coiled-coil region" evidence="7">
    <location>
        <begin position="786"/>
        <end position="861"/>
    </location>
</feature>
<dbReference type="InterPro" id="IPR036961">
    <property type="entry name" value="Kinesin_motor_dom_sf"/>
</dbReference>
<evidence type="ECO:0000313" key="12">
    <source>
        <dbReference type="Proteomes" id="UP001445335"/>
    </source>
</evidence>
<feature type="domain" description="Kinesin motor" evidence="10">
    <location>
        <begin position="220"/>
        <end position="544"/>
    </location>
</feature>
<dbReference type="InterPro" id="IPR019821">
    <property type="entry name" value="Kinesin_motor_CS"/>
</dbReference>
<comment type="similarity">
    <text evidence="6">Belongs to the TRAFAC class myosin-kinesin ATPase superfamily. Kinesin family.</text>
</comment>
<dbReference type="GO" id="GO:0003777">
    <property type="term" value="F:microtubule motor activity"/>
    <property type="evidence" value="ECO:0007669"/>
    <property type="project" value="InterPro"/>
</dbReference>
<dbReference type="Gene3D" id="3.10.490.10">
    <property type="entry name" value="Gamma-glutamyl cyclotransferase-like"/>
    <property type="match status" value="1"/>
</dbReference>
<dbReference type="PRINTS" id="PR00380">
    <property type="entry name" value="KINESINHEAVY"/>
</dbReference>
<feature type="binding site" evidence="6">
    <location>
        <begin position="301"/>
        <end position="308"/>
    </location>
    <ligand>
        <name>ATP</name>
        <dbReference type="ChEBI" id="CHEBI:30616"/>
    </ligand>
</feature>
<sequence>MAGLPGAPLASEDLTAVMLCMQEFDLATRINDATAQLSVLERCQALPQFKAQHYCKLAAQAEAGAGGSGHSVAAKAALAAALRLMLRQMPQPYPEIAQTMRRLTELCGRDEDKLSMFRDAAALLKALPERAFPPLELEWLAASAWNRSCHHKRFGREAAAHDFMRAAGDLVRHSSVKSGRLEWLSKKVEEHLKEERGHNGPADMEKEASAPAAVSEGGERVKVVVRVRPPFAHETGGAVKIAPDGKALVLYREGSTAPHSGFEFDKVLRENASQADVYQAAVRSIVDDVMQGFNGTVMAYGQTGAGKTYTLSSIQPDAIGMMPRAAAELFSDIANDAVHEYSVTMSYIQIYMELIQDLLRPENNDLQIREGDAGVYVAGVHEAEVAGMEDCLHLLQLGDRNRVFAFTALNAHSSRSHAIVMLTIAKRPRASARRGEKERVRVGRLFLVDLAGSERLKKSRSTGLRASEAMSINLSLTTLGMCINARADPTSTHVPFRDSKLTRLLQESLGGNAKTSLVIAVANAFEHGAETAQSLQFGTRAMRVRTQAVVNERDNFRVINAELVAALDRRDDRTHVLEASLAAQAEALAAAEDALAGERARGAQIMAVLAGEKAAGDAERARLASQLTEAQAEAEGRASAHSRERAELASALAEAEADMARLRRQAAMAADATAAEHAKLQAQAKQAAADAAAALEAAKAQARRAAAAAAAERKRLEQEHATALAVAADAAAGERAQQAAQAQAAAASAARAAAAERQRMAREHAAARDAWGVERAALAADHAAAIATAAQERRTLEEALADAATAAAEERRCLRAEAAAALEAAAGGAQATLAALQERHLRELELELEAAAAVREAAAAAAAGEAAAASERLARSQSALEAAAAAAAQERQRHAAVLRAEEGRWAARQGEANAAAAQALAAARETLSQRDAAIRQLRADAAEAASDLAERGCMIAALRGNLAAAEMAGAQARAERDAARMACDKALDEGERLQGALAATKAALAREEGRVAAAERARAALEAVWAANRQRSGAARTVQRAWRAWHVRGLLQQGRSAAQALHRANAALGELDARQAAAERARQAALAWSGQALVSNSMAGAGALQDAIEALRAAFLLPQKELKTLGSIKRMFGSTGSPMAPLRPRPPAGSPNWSLRTFSVTAGRPFARPSASKLGSQLASPAETPRGSPPPSGPSATRVQPGAEMHVGMTGTLSSSCVPSLHVQTTAQLQDTGKAPAQHCTPPATATGVLAFRHRGGFATLLPEETAANGATAGGLAYARPTGVLLELTRCDLAKLAAFEAGYRQQAVEVLTASGATAHATAFVSAAALRLPQSVPPRRRYRDLLLAGAREHGSPADYKVWLERLPVAEDWAPVGPEYFATPSEGLALLFIGAAASAGLLWFLSASRRRSPV</sequence>
<keyword evidence="1" id="KW-0493">Microtubule</keyword>
<dbReference type="InterPro" id="IPR027417">
    <property type="entry name" value="P-loop_NTPase"/>
</dbReference>
<dbReference type="PANTHER" id="PTHR47968">
    <property type="entry name" value="CENTROMERE PROTEIN E"/>
    <property type="match status" value="1"/>
</dbReference>
<dbReference type="InterPro" id="IPR027640">
    <property type="entry name" value="Kinesin-like_fam"/>
</dbReference>
<proteinExistence type="inferred from homology"/>
<dbReference type="EMBL" id="JALJOU010000003">
    <property type="protein sequence ID" value="KAK9845464.1"/>
    <property type="molecule type" value="Genomic_DNA"/>
</dbReference>
<feature type="coiled-coil region" evidence="7">
    <location>
        <begin position="638"/>
        <end position="719"/>
    </location>
</feature>
<keyword evidence="2 6" id="KW-0547">Nucleotide-binding</keyword>
<feature type="coiled-coil region" evidence="7">
    <location>
        <begin position="997"/>
        <end position="1024"/>
    </location>
</feature>
<dbReference type="PANTHER" id="PTHR47968:SF36">
    <property type="entry name" value="KINESIN HEAVY CHAIN ISOFORM X1"/>
    <property type="match status" value="1"/>
</dbReference>
<dbReference type="SMART" id="SM00129">
    <property type="entry name" value="KISc"/>
    <property type="match status" value="1"/>
</dbReference>
<dbReference type="GO" id="GO:0005524">
    <property type="term" value="F:ATP binding"/>
    <property type="evidence" value="ECO:0007669"/>
    <property type="project" value="UniProtKB-UniRule"/>
</dbReference>
<evidence type="ECO:0000256" key="8">
    <source>
        <dbReference type="SAM" id="MobiDB-lite"/>
    </source>
</evidence>